<accession>A0A9E7FIR5</accession>
<dbReference type="EMBL" id="CP097506">
    <property type="protein sequence ID" value="URD96398.1"/>
    <property type="molecule type" value="Genomic_DNA"/>
</dbReference>
<evidence type="ECO:0000256" key="1">
    <source>
        <dbReference type="SAM" id="Phobius"/>
    </source>
</evidence>
<evidence type="ECO:0000313" key="2">
    <source>
        <dbReference type="EMBL" id="URD96398.1"/>
    </source>
</evidence>
<evidence type="ECO:0000313" key="3">
    <source>
        <dbReference type="Proteomes" id="UP001055439"/>
    </source>
</evidence>
<proteinExistence type="predicted"/>
<keyword evidence="1" id="KW-1133">Transmembrane helix</keyword>
<keyword evidence="1" id="KW-0812">Transmembrane</keyword>
<feature type="transmembrane region" description="Helical" evidence="1">
    <location>
        <begin position="90"/>
        <end position="112"/>
    </location>
</feature>
<protein>
    <submittedName>
        <fullName evidence="2">Uncharacterized protein</fullName>
    </submittedName>
</protein>
<gene>
    <name evidence="2" type="ORF">MUK42_30261</name>
</gene>
<name>A0A9E7FIR5_9LILI</name>
<dbReference type="AlphaFoldDB" id="A0A9E7FIR5"/>
<feature type="transmembrane region" description="Helical" evidence="1">
    <location>
        <begin position="47"/>
        <end position="70"/>
    </location>
</feature>
<organism evidence="2 3">
    <name type="scientific">Musa troglodytarum</name>
    <name type="common">fe'i banana</name>
    <dbReference type="NCBI Taxonomy" id="320322"/>
    <lineage>
        <taxon>Eukaryota</taxon>
        <taxon>Viridiplantae</taxon>
        <taxon>Streptophyta</taxon>
        <taxon>Embryophyta</taxon>
        <taxon>Tracheophyta</taxon>
        <taxon>Spermatophyta</taxon>
        <taxon>Magnoliopsida</taxon>
        <taxon>Liliopsida</taxon>
        <taxon>Zingiberales</taxon>
        <taxon>Musaceae</taxon>
        <taxon>Musa</taxon>
    </lineage>
</organism>
<sequence length="138" mass="15756">MDFGSGFTIIRVRDKTKLCDSDPHPITRPLGFSEGDERRDEAEPWRAAGEIGAVGQLMLTAVQWGLVVYVHRSIANKVHRALPSYSSRNLYAQSLSLSVFFIFPIFPFLDSLISSEKRVFCSLFFHFIYFVVLISFKM</sequence>
<reference evidence="2" key="1">
    <citation type="submission" date="2022-05" db="EMBL/GenBank/DDBJ databases">
        <title>The Musa troglodytarum L. genome provides insights into the mechanism of non-climacteric behaviour and enrichment of carotenoids.</title>
        <authorList>
            <person name="Wang J."/>
        </authorList>
    </citation>
    <scope>NUCLEOTIDE SEQUENCE</scope>
    <source>
        <tissue evidence="2">Leaf</tissue>
    </source>
</reference>
<feature type="transmembrane region" description="Helical" evidence="1">
    <location>
        <begin position="119"/>
        <end position="136"/>
    </location>
</feature>
<keyword evidence="3" id="KW-1185">Reference proteome</keyword>
<keyword evidence="1" id="KW-0472">Membrane</keyword>
<dbReference type="Proteomes" id="UP001055439">
    <property type="component" value="Chromosome 4"/>
</dbReference>